<dbReference type="OrthoDB" id="2196207at2759"/>
<dbReference type="AlphaFoldDB" id="A0A1W0E846"/>
<keyword evidence="3" id="KW-1185">Reference proteome</keyword>
<accession>A0A1W0E846</accession>
<dbReference type="Proteomes" id="UP000192758">
    <property type="component" value="Unassembled WGS sequence"/>
</dbReference>
<name>A0A1W0E846_9MICR</name>
<dbReference type="EMBL" id="MNPJ01000009">
    <property type="protein sequence ID" value="OQS55403.1"/>
    <property type="molecule type" value="Genomic_DNA"/>
</dbReference>
<sequence>MFNYLNGFYRKIKNTLFKDKIRKSYTELLAILRRTTPLTHADIYKIQTIMFELHGEPALVRRKFRALKDAIEYKKLMKDKAIFENDVSYGVNGSIVKGHINSEEEEEYIKNIAPAIKLSENENNNELEVVEENTIHNLPENIRKCEKHCLDCYKAQVRNEIKQEIEMENRAKTEEKEEGLEEQK</sequence>
<dbReference type="VEuPathDB" id="MicrosporidiaDB:EHP00_2534"/>
<evidence type="ECO:0000256" key="1">
    <source>
        <dbReference type="SAM" id="Coils"/>
    </source>
</evidence>
<reference evidence="2 3" key="1">
    <citation type="journal article" date="2017" name="Environ. Microbiol.">
        <title>Decay of the glycolytic pathway and adaptation to intranuclear parasitism within Enterocytozoonidae microsporidia.</title>
        <authorList>
            <person name="Wiredu Boakye D."/>
            <person name="Jaroenlak P."/>
            <person name="Prachumwat A."/>
            <person name="Williams T.A."/>
            <person name="Bateman K.S."/>
            <person name="Itsathitphaisarn O."/>
            <person name="Sritunyalucksana K."/>
            <person name="Paszkiewicz K.H."/>
            <person name="Moore K.A."/>
            <person name="Stentiford G.D."/>
            <person name="Williams B.A."/>
        </authorList>
    </citation>
    <scope>NUCLEOTIDE SEQUENCE [LARGE SCALE GENOMIC DNA]</scope>
    <source>
        <strain evidence="2 3">TH1</strain>
    </source>
</reference>
<organism evidence="2 3">
    <name type="scientific">Ecytonucleospora hepatopenaei</name>
    <dbReference type="NCBI Taxonomy" id="646526"/>
    <lineage>
        <taxon>Eukaryota</taxon>
        <taxon>Fungi</taxon>
        <taxon>Fungi incertae sedis</taxon>
        <taxon>Microsporidia</taxon>
        <taxon>Enterocytozoonidae</taxon>
        <taxon>Ecytonucleospora</taxon>
    </lineage>
</organism>
<evidence type="ECO:0000313" key="3">
    <source>
        <dbReference type="Proteomes" id="UP000192758"/>
    </source>
</evidence>
<keyword evidence="1" id="KW-0175">Coiled coil</keyword>
<proteinExistence type="predicted"/>
<comment type="caution">
    <text evidence="2">The sequence shown here is derived from an EMBL/GenBank/DDBJ whole genome shotgun (WGS) entry which is preliminary data.</text>
</comment>
<gene>
    <name evidence="2" type="ORF">EHP00_2534</name>
</gene>
<evidence type="ECO:0000313" key="2">
    <source>
        <dbReference type="EMBL" id="OQS55403.1"/>
    </source>
</evidence>
<protein>
    <submittedName>
        <fullName evidence="2">Uncharacterized protein</fullName>
    </submittedName>
</protein>
<feature type="coiled-coil region" evidence="1">
    <location>
        <begin position="154"/>
        <end position="182"/>
    </location>
</feature>